<proteinExistence type="predicted"/>
<dbReference type="RefSeq" id="WP_164257859.1">
    <property type="nucleotide sequence ID" value="NZ_JAAGMK010000501.1"/>
</dbReference>
<dbReference type="AlphaFoldDB" id="A0A6G3STM2"/>
<sequence>MSTNLQISLMASAELRDALTAIKEGKLSAAVAALTAIDPESWKAIESRLAPAIGMDLRALFLGVAARSGEAAEAAAGLARSARVS</sequence>
<organism evidence="1">
    <name type="scientific">Streptomyces anulatus</name>
    <name type="common">Streptomyces chrysomallus</name>
    <dbReference type="NCBI Taxonomy" id="1892"/>
    <lineage>
        <taxon>Bacteria</taxon>
        <taxon>Bacillati</taxon>
        <taxon>Actinomycetota</taxon>
        <taxon>Actinomycetes</taxon>
        <taxon>Kitasatosporales</taxon>
        <taxon>Streptomycetaceae</taxon>
        <taxon>Streptomyces</taxon>
    </lineage>
</organism>
<evidence type="ECO:0000313" key="1">
    <source>
        <dbReference type="EMBL" id="NEB86005.1"/>
    </source>
</evidence>
<reference evidence="1" key="1">
    <citation type="submission" date="2020-01" db="EMBL/GenBank/DDBJ databases">
        <title>Insect and environment-associated Actinomycetes.</title>
        <authorList>
            <person name="Currrie C."/>
            <person name="Chevrette M."/>
            <person name="Carlson C."/>
            <person name="Stubbendieck R."/>
            <person name="Wendt-Pienkowski E."/>
        </authorList>
    </citation>
    <scope>NUCLEOTIDE SEQUENCE</scope>
    <source>
        <strain evidence="1">SID505</strain>
    </source>
</reference>
<protein>
    <submittedName>
        <fullName evidence="1">Uncharacterized protein</fullName>
    </submittedName>
</protein>
<name>A0A6G3STM2_STRAQ</name>
<gene>
    <name evidence="1" type="ORF">G3I43_17745</name>
</gene>
<dbReference type="EMBL" id="JAAGMK010000501">
    <property type="protein sequence ID" value="NEB86005.1"/>
    <property type="molecule type" value="Genomic_DNA"/>
</dbReference>
<accession>A0A6G3STM2</accession>
<comment type="caution">
    <text evidence="1">The sequence shown here is derived from an EMBL/GenBank/DDBJ whole genome shotgun (WGS) entry which is preliminary data.</text>
</comment>